<organism evidence="3 4">
    <name type="scientific">Croceivirga thetidis</name>
    <dbReference type="NCBI Taxonomy" id="2721623"/>
    <lineage>
        <taxon>Bacteria</taxon>
        <taxon>Pseudomonadati</taxon>
        <taxon>Bacteroidota</taxon>
        <taxon>Flavobacteriia</taxon>
        <taxon>Flavobacteriales</taxon>
        <taxon>Flavobacteriaceae</taxon>
        <taxon>Croceivirga</taxon>
    </lineage>
</organism>
<feature type="transmembrane region" description="Helical" evidence="1">
    <location>
        <begin position="9"/>
        <end position="25"/>
    </location>
</feature>
<keyword evidence="1" id="KW-0812">Transmembrane</keyword>
<keyword evidence="1" id="KW-1133">Transmembrane helix</keyword>
<sequence length="194" mass="22325">MITNTTRRFWYLLLSVFAFLVRYRYFKKWFWLPLAVLLIGFLLPQKMIIPVVGANTQSWSKDSFWAYPWGSSITHKGIDIFAKKGKPVISATHGLVIYTAENSGKGGNSVMVLGPKWRFHYYAHLDEINAFPMQPISLGTTIGTVGNTGNAKFTPPHLHYSITSPFPYFWLRDGEAVQGWKKMFYLNPDNWLRP</sequence>
<dbReference type="InterPro" id="IPR050570">
    <property type="entry name" value="Cell_wall_metabolism_enzyme"/>
</dbReference>
<keyword evidence="4" id="KW-1185">Reference proteome</keyword>
<dbReference type="InterPro" id="IPR011055">
    <property type="entry name" value="Dup_hybrid_motif"/>
</dbReference>
<dbReference type="PANTHER" id="PTHR21666">
    <property type="entry name" value="PEPTIDASE-RELATED"/>
    <property type="match status" value="1"/>
</dbReference>
<dbReference type="PANTHER" id="PTHR21666:SF268">
    <property type="entry name" value="PEPTIDASE M23 DOMAIN-CONTAINING PROTEIN"/>
    <property type="match status" value="1"/>
</dbReference>
<feature type="domain" description="M23ase beta-sheet core" evidence="2">
    <location>
        <begin position="74"/>
        <end position="163"/>
    </location>
</feature>
<proteinExistence type="predicted"/>
<evidence type="ECO:0000259" key="2">
    <source>
        <dbReference type="Pfam" id="PF01551"/>
    </source>
</evidence>
<comment type="caution">
    <text evidence="3">The sequence shown here is derived from an EMBL/GenBank/DDBJ whole genome shotgun (WGS) entry which is preliminary data.</text>
</comment>
<accession>A0ABX1GRL2</accession>
<dbReference type="Pfam" id="PF01551">
    <property type="entry name" value="Peptidase_M23"/>
    <property type="match status" value="1"/>
</dbReference>
<evidence type="ECO:0000313" key="3">
    <source>
        <dbReference type="EMBL" id="NKI32566.1"/>
    </source>
</evidence>
<reference evidence="3 4" key="1">
    <citation type="submission" date="2020-04" db="EMBL/GenBank/DDBJ databases">
        <authorList>
            <person name="Yoon J."/>
        </authorList>
    </citation>
    <scope>NUCLEOTIDE SEQUENCE [LARGE SCALE GENOMIC DNA]</scope>
    <source>
        <strain evidence="3 4">DJ-13</strain>
    </source>
</reference>
<feature type="transmembrane region" description="Helical" evidence="1">
    <location>
        <begin position="31"/>
        <end position="52"/>
    </location>
</feature>
<evidence type="ECO:0000313" key="4">
    <source>
        <dbReference type="Proteomes" id="UP000718451"/>
    </source>
</evidence>
<dbReference type="Proteomes" id="UP000718451">
    <property type="component" value="Unassembled WGS sequence"/>
</dbReference>
<keyword evidence="1" id="KW-0472">Membrane</keyword>
<dbReference type="InterPro" id="IPR016047">
    <property type="entry name" value="M23ase_b-sheet_dom"/>
</dbReference>
<gene>
    <name evidence="3" type="ORF">HCU67_11475</name>
</gene>
<dbReference type="SUPFAM" id="SSF51261">
    <property type="entry name" value="Duplicated hybrid motif"/>
    <property type="match status" value="1"/>
</dbReference>
<dbReference type="Gene3D" id="2.70.70.10">
    <property type="entry name" value="Glucose Permease (Domain IIA)"/>
    <property type="match status" value="1"/>
</dbReference>
<dbReference type="EMBL" id="JAAWWL010000002">
    <property type="protein sequence ID" value="NKI32566.1"/>
    <property type="molecule type" value="Genomic_DNA"/>
</dbReference>
<name>A0ABX1GRL2_9FLAO</name>
<protein>
    <submittedName>
        <fullName evidence="3">M23 family metallopeptidase</fullName>
    </submittedName>
</protein>
<evidence type="ECO:0000256" key="1">
    <source>
        <dbReference type="SAM" id="Phobius"/>
    </source>
</evidence>
<dbReference type="CDD" id="cd12797">
    <property type="entry name" value="M23_peptidase"/>
    <property type="match status" value="1"/>
</dbReference>
<dbReference type="RefSeq" id="WP_168552758.1">
    <property type="nucleotide sequence ID" value="NZ_JAAWWL010000002.1"/>
</dbReference>